<proteinExistence type="predicted"/>
<feature type="domain" description="Nudix hydrolase" evidence="3">
    <location>
        <begin position="15"/>
        <end position="148"/>
    </location>
</feature>
<sequence length="167" mass="19157">MPNIKKEIEEKFGNRLRTRVNGILVRDNKILMIKHRMGEGRFFWNVPGGGMKYGSSAPENLIREFKEETGLHIQVDEYLFLHEFLEPPLHAIELYFAVSVVGGKLELGKDPELDGNSQLISEIQFLGVDDIEKISNKEKHAMFWGIKSADDLGKWKGYFNFGNKCIN</sequence>
<evidence type="ECO:0000313" key="4">
    <source>
        <dbReference type="EMBL" id="EON76288.1"/>
    </source>
</evidence>
<dbReference type="Proteomes" id="UP000013909">
    <property type="component" value="Unassembled WGS sequence"/>
</dbReference>
<keyword evidence="2 4" id="KW-0378">Hydrolase</keyword>
<organism evidence="4 5">
    <name type="scientific">Lunatimonas lonarensis</name>
    <dbReference type="NCBI Taxonomy" id="1232681"/>
    <lineage>
        <taxon>Bacteria</taxon>
        <taxon>Pseudomonadati</taxon>
        <taxon>Bacteroidota</taxon>
        <taxon>Cytophagia</taxon>
        <taxon>Cytophagales</taxon>
        <taxon>Cyclobacteriaceae</taxon>
    </lineage>
</organism>
<evidence type="ECO:0000256" key="1">
    <source>
        <dbReference type="ARBA" id="ARBA00001946"/>
    </source>
</evidence>
<dbReference type="CDD" id="cd18880">
    <property type="entry name" value="NUDIX_ADPRase"/>
    <property type="match status" value="1"/>
</dbReference>
<dbReference type="PANTHER" id="PTHR43046:SF14">
    <property type="entry name" value="MUTT_NUDIX FAMILY PROTEIN"/>
    <property type="match status" value="1"/>
</dbReference>
<evidence type="ECO:0000259" key="3">
    <source>
        <dbReference type="PROSITE" id="PS51462"/>
    </source>
</evidence>
<reference evidence="4 5" key="1">
    <citation type="submission" date="2013-02" db="EMBL/GenBank/DDBJ databases">
        <title>A novel strain isolated from Lonar lake, Maharashtra, India.</title>
        <authorList>
            <person name="Singh A."/>
        </authorList>
    </citation>
    <scope>NUCLEOTIDE SEQUENCE [LARGE SCALE GENOMIC DNA]</scope>
    <source>
        <strain evidence="4 5">AK24</strain>
    </source>
</reference>
<evidence type="ECO:0000256" key="2">
    <source>
        <dbReference type="ARBA" id="ARBA00022801"/>
    </source>
</evidence>
<comment type="cofactor">
    <cofactor evidence="1">
        <name>Mg(2+)</name>
        <dbReference type="ChEBI" id="CHEBI:18420"/>
    </cofactor>
</comment>
<accession>R7ZQF9</accession>
<dbReference type="Gene3D" id="3.90.79.10">
    <property type="entry name" value="Nucleoside Triphosphate Pyrophosphohydrolase"/>
    <property type="match status" value="1"/>
</dbReference>
<dbReference type="InterPro" id="IPR000086">
    <property type="entry name" value="NUDIX_hydrolase_dom"/>
</dbReference>
<comment type="caution">
    <text evidence="4">The sequence shown here is derived from an EMBL/GenBank/DDBJ whole genome shotgun (WGS) entry which is preliminary data.</text>
</comment>
<dbReference type="SUPFAM" id="SSF55811">
    <property type="entry name" value="Nudix"/>
    <property type="match status" value="1"/>
</dbReference>
<dbReference type="STRING" id="1232681.ADIS_3416"/>
<dbReference type="InterPro" id="IPR015797">
    <property type="entry name" value="NUDIX_hydrolase-like_dom_sf"/>
</dbReference>
<dbReference type="RefSeq" id="WP_010855549.1">
    <property type="nucleotide sequence ID" value="NZ_AQHR01000088.1"/>
</dbReference>
<dbReference type="Pfam" id="PF00293">
    <property type="entry name" value="NUDIX"/>
    <property type="match status" value="1"/>
</dbReference>
<protein>
    <submittedName>
        <fullName evidence="4">NUDIX hydrolase family protein</fullName>
    </submittedName>
</protein>
<keyword evidence="5" id="KW-1185">Reference proteome</keyword>
<name>R7ZQF9_9BACT</name>
<dbReference type="PROSITE" id="PS51462">
    <property type="entry name" value="NUDIX"/>
    <property type="match status" value="1"/>
</dbReference>
<dbReference type="AlphaFoldDB" id="R7ZQF9"/>
<dbReference type="PANTHER" id="PTHR43046">
    <property type="entry name" value="GDP-MANNOSE MANNOSYL HYDROLASE"/>
    <property type="match status" value="1"/>
</dbReference>
<gene>
    <name evidence="4" type="ORF">ADIS_3416</name>
</gene>
<dbReference type="OrthoDB" id="9810648at2"/>
<dbReference type="GO" id="GO:0016787">
    <property type="term" value="F:hydrolase activity"/>
    <property type="evidence" value="ECO:0007669"/>
    <property type="project" value="UniProtKB-KW"/>
</dbReference>
<dbReference type="EMBL" id="AQHR01000088">
    <property type="protein sequence ID" value="EON76288.1"/>
    <property type="molecule type" value="Genomic_DNA"/>
</dbReference>
<evidence type="ECO:0000313" key="5">
    <source>
        <dbReference type="Proteomes" id="UP000013909"/>
    </source>
</evidence>